<dbReference type="InterPro" id="IPR036086">
    <property type="entry name" value="ParB/Sulfiredoxin_sf"/>
</dbReference>
<dbReference type="EMBL" id="MDLC01000014">
    <property type="protein sequence ID" value="ODS24094.1"/>
    <property type="molecule type" value="Genomic_DNA"/>
</dbReference>
<organism evidence="1 2">
    <name type="scientific">Candidatus Endobugula sertula</name>
    <name type="common">Bugula neritina bacterial symbiont</name>
    <dbReference type="NCBI Taxonomy" id="62101"/>
    <lineage>
        <taxon>Bacteria</taxon>
        <taxon>Pseudomonadati</taxon>
        <taxon>Pseudomonadota</taxon>
        <taxon>Gammaproteobacteria</taxon>
        <taxon>Cellvibrionales</taxon>
        <taxon>Cellvibrionaceae</taxon>
        <taxon>Candidatus Endobugula</taxon>
    </lineage>
</organism>
<evidence type="ECO:0008006" key="3">
    <source>
        <dbReference type="Google" id="ProtNLM"/>
    </source>
</evidence>
<dbReference type="AlphaFoldDB" id="A0A1D2QRD2"/>
<name>A0A1D2QRD2_9GAMM</name>
<accession>A0A1D2QRD2</accession>
<dbReference type="Proteomes" id="UP000242502">
    <property type="component" value="Unassembled WGS sequence"/>
</dbReference>
<sequence>MILEKGVADEVIVLQDFEIQINIADLIDHINNNESQYQVLECTTNQLLGLNRTDGINNEVLGKMNKERSNQPILVTAIDEYEWIIDGNHRLLKRAQLGKELTSYIPINRNQLNPYVSTFSWRL</sequence>
<dbReference type="SUPFAM" id="SSF110849">
    <property type="entry name" value="ParB/Sulfiredoxin"/>
    <property type="match status" value="1"/>
</dbReference>
<evidence type="ECO:0000313" key="1">
    <source>
        <dbReference type="EMBL" id="ODS24094.1"/>
    </source>
</evidence>
<gene>
    <name evidence="1" type="ORF">AB835_05595</name>
</gene>
<protein>
    <recommendedName>
        <fullName evidence="3">ParB/Sulfiredoxin domain-containing protein</fullName>
    </recommendedName>
</protein>
<evidence type="ECO:0000313" key="2">
    <source>
        <dbReference type="Proteomes" id="UP000242502"/>
    </source>
</evidence>
<comment type="caution">
    <text evidence="1">The sequence shown here is derived from an EMBL/GenBank/DDBJ whole genome shotgun (WGS) entry which is preliminary data.</text>
</comment>
<reference evidence="1 2" key="1">
    <citation type="journal article" date="2016" name="Appl. Environ. Microbiol.">
        <title>Lack of Overt Genome Reduction in the Bryostatin-Producing Bryozoan Symbiont "Candidatus Endobugula sertula".</title>
        <authorList>
            <person name="Miller I.J."/>
            <person name="Vanee N."/>
            <person name="Fong S.S."/>
            <person name="Lim-Fong G.E."/>
            <person name="Kwan J.C."/>
        </authorList>
    </citation>
    <scope>NUCLEOTIDE SEQUENCE [LARGE SCALE GENOMIC DNA]</scope>
    <source>
        <strain evidence="1">AB1-4</strain>
    </source>
</reference>
<proteinExistence type="predicted"/>